<dbReference type="GO" id="GO:0005634">
    <property type="term" value="C:nucleus"/>
    <property type="evidence" value="ECO:0007669"/>
    <property type="project" value="UniProtKB-SubCell"/>
</dbReference>
<dbReference type="PROSITE" id="PS00028">
    <property type="entry name" value="ZINC_FINGER_C2H2_1"/>
    <property type="match status" value="6"/>
</dbReference>
<evidence type="ECO:0000256" key="2">
    <source>
        <dbReference type="ARBA" id="ARBA00022723"/>
    </source>
</evidence>
<proteinExistence type="predicted"/>
<comment type="subcellular location">
    <subcellularLocation>
        <location evidence="1">Nucleus</location>
    </subcellularLocation>
</comment>
<feature type="region of interest" description="Disordered" evidence="10">
    <location>
        <begin position="154"/>
        <end position="182"/>
    </location>
</feature>
<dbReference type="SUPFAM" id="SSF57716">
    <property type="entry name" value="Glucocorticoid receptor-like (DNA-binding domain)"/>
    <property type="match status" value="1"/>
</dbReference>
<dbReference type="GO" id="GO:0000122">
    <property type="term" value="P:negative regulation of transcription by RNA polymerase II"/>
    <property type="evidence" value="ECO:0007669"/>
    <property type="project" value="UniProtKB-ARBA"/>
</dbReference>
<reference evidence="13 14" key="1">
    <citation type="submission" date="2024-01" db="EMBL/GenBank/DDBJ databases">
        <authorList>
            <person name="Alioto T."/>
            <person name="Alioto T."/>
            <person name="Gomez Garrido J."/>
        </authorList>
    </citation>
    <scope>NUCLEOTIDE SEQUENCE [LARGE SCALE GENOMIC DNA]</scope>
</reference>
<dbReference type="InterPro" id="IPR036236">
    <property type="entry name" value="Znf_C2H2_sf"/>
</dbReference>
<dbReference type="InterPro" id="IPR013087">
    <property type="entry name" value="Znf_C2H2_type"/>
</dbReference>
<dbReference type="PANTHER" id="PTHR24390:SF159">
    <property type="entry name" value="GROWTH FACTOR INDEPENDENT 1 TRANSCRIPTIONAL REPRESSOR"/>
    <property type="match status" value="1"/>
</dbReference>
<feature type="domain" description="C2H2-type" evidence="11">
    <location>
        <begin position="438"/>
        <end position="465"/>
    </location>
</feature>
<dbReference type="Pfam" id="PF23561">
    <property type="entry name" value="zf-C2H2_15"/>
    <property type="match status" value="1"/>
</dbReference>
<feature type="domain" description="THAP-type" evidence="12">
    <location>
        <begin position="1"/>
        <end position="90"/>
    </location>
</feature>
<evidence type="ECO:0000256" key="5">
    <source>
        <dbReference type="ARBA" id="ARBA00022833"/>
    </source>
</evidence>
<evidence type="ECO:0000259" key="11">
    <source>
        <dbReference type="PROSITE" id="PS50157"/>
    </source>
</evidence>
<evidence type="ECO:0000256" key="1">
    <source>
        <dbReference type="ARBA" id="ARBA00004123"/>
    </source>
</evidence>
<dbReference type="InterPro" id="IPR056436">
    <property type="entry name" value="Znf-C2H2_ZIC1-5/GLI1-3-like"/>
</dbReference>
<evidence type="ECO:0000256" key="10">
    <source>
        <dbReference type="SAM" id="MobiDB-lite"/>
    </source>
</evidence>
<dbReference type="Gene3D" id="3.30.160.60">
    <property type="entry name" value="Classic Zinc Finger"/>
    <property type="match status" value="6"/>
</dbReference>
<dbReference type="FunFam" id="3.30.160.60:FF:000912">
    <property type="entry name" value="Zinc finger protein 660"/>
    <property type="match status" value="1"/>
</dbReference>
<dbReference type="SMART" id="SM00980">
    <property type="entry name" value="THAP"/>
    <property type="match status" value="1"/>
</dbReference>
<feature type="domain" description="C2H2-type" evidence="11">
    <location>
        <begin position="224"/>
        <end position="252"/>
    </location>
</feature>
<evidence type="ECO:0000256" key="9">
    <source>
        <dbReference type="PROSITE-ProRule" id="PRU00309"/>
    </source>
</evidence>
<keyword evidence="7" id="KW-0539">Nucleus</keyword>
<feature type="domain" description="C2H2-type" evidence="11">
    <location>
        <begin position="352"/>
        <end position="379"/>
    </location>
</feature>
<dbReference type="FunFam" id="3.30.160.60:FF:001465">
    <property type="entry name" value="Zinc finger protein 560"/>
    <property type="match status" value="1"/>
</dbReference>
<dbReference type="GO" id="GO:0008270">
    <property type="term" value="F:zinc ion binding"/>
    <property type="evidence" value="ECO:0007669"/>
    <property type="project" value="UniProtKB-KW"/>
</dbReference>
<evidence type="ECO:0000256" key="6">
    <source>
        <dbReference type="ARBA" id="ARBA00023125"/>
    </source>
</evidence>
<keyword evidence="5" id="KW-0862">Zinc</keyword>
<dbReference type="FunFam" id="3.30.160.60:FF:000446">
    <property type="entry name" value="Zinc finger protein"/>
    <property type="match status" value="1"/>
</dbReference>
<feature type="region of interest" description="Disordered" evidence="10">
    <location>
        <begin position="69"/>
        <end position="124"/>
    </location>
</feature>
<dbReference type="Pfam" id="PF00096">
    <property type="entry name" value="zf-C2H2"/>
    <property type="match status" value="5"/>
</dbReference>
<gene>
    <name evidence="13" type="ORF">FSCOSCO3_A007241</name>
</gene>
<keyword evidence="14" id="KW-1185">Reference proteome</keyword>
<feature type="domain" description="C2H2-type" evidence="11">
    <location>
        <begin position="380"/>
        <end position="407"/>
    </location>
</feature>
<name>A0AAV1NNM5_SCOSC</name>
<dbReference type="PANTHER" id="PTHR24390">
    <property type="entry name" value="ZINC FINGER PROTEIN"/>
    <property type="match status" value="1"/>
</dbReference>
<evidence type="ECO:0000256" key="4">
    <source>
        <dbReference type="ARBA" id="ARBA00022771"/>
    </source>
</evidence>
<dbReference type="GO" id="GO:0000978">
    <property type="term" value="F:RNA polymerase II cis-regulatory region sequence-specific DNA binding"/>
    <property type="evidence" value="ECO:0007669"/>
    <property type="project" value="TreeGrafter"/>
</dbReference>
<dbReference type="PROSITE" id="PS50950">
    <property type="entry name" value="ZF_THAP"/>
    <property type="match status" value="1"/>
</dbReference>
<dbReference type="Pfam" id="PF05485">
    <property type="entry name" value="THAP"/>
    <property type="match status" value="1"/>
</dbReference>
<dbReference type="SMART" id="SM00355">
    <property type="entry name" value="ZnF_C2H2"/>
    <property type="match status" value="7"/>
</dbReference>
<dbReference type="FunFam" id="3.30.160.60:FF:000100">
    <property type="entry name" value="Zinc finger 45-like"/>
    <property type="match status" value="1"/>
</dbReference>
<feature type="domain" description="C2H2-type" evidence="11">
    <location>
        <begin position="253"/>
        <end position="280"/>
    </location>
</feature>
<evidence type="ECO:0000256" key="3">
    <source>
        <dbReference type="ARBA" id="ARBA00022737"/>
    </source>
</evidence>
<protein>
    <submittedName>
        <fullName evidence="13">Zinc finger protein ZFP2-like</fullName>
    </submittedName>
</protein>
<evidence type="ECO:0000313" key="14">
    <source>
        <dbReference type="Proteomes" id="UP001314229"/>
    </source>
</evidence>
<evidence type="ECO:0000313" key="13">
    <source>
        <dbReference type="EMBL" id="CAK6960785.1"/>
    </source>
</evidence>
<keyword evidence="3" id="KW-0677">Repeat</keyword>
<sequence length="484" mass="55487">MPHSCAVKTCGNKAKPGSALSFHRLPVREPERLKLWLSALKVDVNTPIDELRKYIVCSEHFAPEDYTVNGQPGSDRMHRFLTPTAVPTVSSGKLQLNTTEESENSRTKDVSLDSSEDTQSVSGKLLPSLQQCDVKVEVTEIHSQIKEEQVDECISPGVEADTANDTEDRDPKSEPTTDWELFPSSSTETMTVNDETWNESDSSSSPHHGVEVYVELEQPPRQEKSCRFCGKSFKRDSYLIRHVGKSHKGHKAFKCLECNKEFEQRYQLVMHIRIHTGEKPFSCDYCDKTFVQNSSRLAHMRVHTGEKPYFCVKCGKSFATSNHFKFCKVQNECQVTPENEDVDENHKEQKPFKCFECKKAFNHKHQLVLHARVHTGEKPFSCDFCGKTFTQNSNRIVHMRQHTGEKPYFCNKCGKRFASSHHLKLCTGTQHNRINKSFRCVTCGRTFHTDSDLNVHVEVHESWKRHISEKLQGQELEEKNLKHV</sequence>
<comment type="caution">
    <text evidence="13">The sequence shown here is derived from an EMBL/GenBank/DDBJ whole genome shotgun (WGS) entry which is preliminary data.</text>
</comment>
<dbReference type="GO" id="GO:0003700">
    <property type="term" value="F:DNA-binding transcription factor activity"/>
    <property type="evidence" value="ECO:0007669"/>
    <property type="project" value="TreeGrafter"/>
</dbReference>
<accession>A0AAV1NNM5</accession>
<dbReference type="InterPro" id="IPR006612">
    <property type="entry name" value="THAP_Znf"/>
</dbReference>
<dbReference type="SMART" id="SM00692">
    <property type="entry name" value="DM3"/>
    <property type="match status" value="1"/>
</dbReference>
<evidence type="ECO:0000259" key="12">
    <source>
        <dbReference type="PROSITE" id="PS50950"/>
    </source>
</evidence>
<keyword evidence="2" id="KW-0479">Metal-binding</keyword>
<dbReference type="EMBL" id="CAWUFR010000046">
    <property type="protein sequence ID" value="CAK6960785.1"/>
    <property type="molecule type" value="Genomic_DNA"/>
</dbReference>
<keyword evidence="4 8" id="KW-0863">Zinc-finger</keyword>
<dbReference type="Proteomes" id="UP001314229">
    <property type="component" value="Unassembled WGS sequence"/>
</dbReference>
<dbReference type="FunFam" id="3.30.160.60:FF:002343">
    <property type="entry name" value="Zinc finger protein 33A"/>
    <property type="match status" value="1"/>
</dbReference>
<feature type="compositionally biased region" description="Polar residues" evidence="10">
    <location>
        <begin position="85"/>
        <end position="99"/>
    </location>
</feature>
<dbReference type="FunFam" id="3.30.160.60:FF:000478">
    <property type="entry name" value="Zinc finger protein 133"/>
    <property type="match status" value="1"/>
</dbReference>
<evidence type="ECO:0000256" key="7">
    <source>
        <dbReference type="ARBA" id="ARBA00023242"/>
    </source>
</evidence>
<evidence type="ECO:0000256" key="8">
    <source>
        <dbReference type="PROSITE-ProRule" id="PRU00042"/>
    </source>
</evidence>
<dbReference type="SUPFAM" id="SSF57667">
    <property type="entry name" value="beta-beta-alpha zinc fingers"/>
    <property type="match status" value="5"/>
</dbReference>
<feature type="domain" description="C2H2-type" evidence="11">
    <location>
        <begin position="281"/>
        <end position="308"/>
    </location>
</feature>
<dbReference type="AlphaFoldDB" id="A0AAV1NNM5"/>
<organism evidence="13 14">
    <name type="scientific">Scomber scombrus</name>
    <name type="common">Atlantic mackerel</name>
    <name type="synonym">Scomber vernalis</name>
    <dbReference type="NCBI Taxonomy" id="13677"/>
    <lineage>
        <taxon>Eukaryota</taxon>
        <taxon>Metazoa</taxon>
        <taxon>Chordata</taxon>
        <taxon>Craniata</taxon>
        <taxon>Vertebrata</taxon>
        <taxon>Euteleostomi</taxon>
        <taxon>Actinopterygii</taxon>
        <taxon>Neopterygii</taxon>
        <taxon>Teleostei</taxon>
        <taxon>Neoteleostei</taxon>
        <taxon>Acanthomorphata</taxon>
        <taxon>Pelagiaria</taxon>
        <taxon>Scombriformes</taxon>
        <taxon>Scombridae</taxon>
        <taxon>Scomber</taxon>
    </lineage>
</organism>
<dbReference type="PROSITE" id="PS50157">
    <property type="entry name" value="ZINC_FINGER_C2H2_2"/>
    <property type="match status" value="6"/>
</dbReference>
<keyword evidence="6 9" id="KW-0238">DNA-binding</keyword>